<gene>
    <name evidence="3" type="ORF">HannXRQ_Chr17g0549931</name>
</gene>
<evidence type="ECO:0000256" key="2">
    <source>
        <dbReference type="ARBA" id="ARBA00022840"/>
    </source>
</evidence>
<dbReference type="Gene3D" id="3.10.330.10">
    <property type="match status" value="1"/>
</dbReference>
<proteinExistence type="predicted"/>
<dbReference type="InParanoid" id="A0A251RPR2"/>
<reference evidence="4" key="1">
    <citation type="journal article" date="2017" name="Nature">
        <title>The sunflower genome provides insights into oil metabolism, flowering and Asterid evolution.</title>
        <authorList>
            <person name="Badouin H."/>
            <person name="Gouzy J."/>
            <person name="Grassa C.J."/>
            <person name="Murat F."/>
            <person name="Staton S.E."/>
            <person name="Cottret L."/>
            <person name="Lelandais-Briere C."/>
            <person name="Owens G.L."/>
            <person name="Carrere S."/>
            <person name="Mayjonade B."/>
            <person name="Legrand L."/>
            <person name="Gill N."/>
            <person name="Kane N.C."/>
            <person name="Bowers J.E."/>
            <person name="Hubner S."/>
            <person name="Bellec A."/>
            <person name="Berard A."/>
            <person name="Berges H."/>
            <person name="Blanchet N."/>
            <person name="Boniface M.C."/>
            <person name="Brunel D."/>
            <person name="Catrice O."/>
            <person name="Chaidir N."/>
            <person name="Claudel C."/>
            <person name="Donnadieu C."/>
            <person name="Faraut T."/>
            <person name="Fievet G."/>
            <person name="Helmstetter N."/>
            <person name="King M."/>
            <person name="Knapp S.J."/>
            <person name="Lai Z."/>
            <person name="Le Paslier M.C."/>
            <person name="Lippi Y."/>
            <person name="Lorenzon L."/>
            <person name="Mandel J.R."/>
            <person name="Marage G."/>
            <person name="Marchand G."/>
            <person name="Marquand E."/>
            <person name="Bret-Mestries E."/>
            <person name="Morien E."/>
            <person name="Nambeesan S."/>
            <person name="Nguyen T."/>
            <person name="Pegot-Espagnet P."/>
            <person name="Pouilly N."/>
            <person name="Raftis F."/>
            <person name="Sallet E."/>
            <person name="Schiex T."/>
            <person name="Thomas J."/>
            <person name="Vandecasteele C."/>
            <person name="Vares D."/>
            <person name="Vear F."/>
            <person name="Vautrin S."/>
            <person name="Crespi M."/>
            <person name="Mangin B."/>
            <person name="Burke J.M."/>
            <person name="Salse J."/>
            <person name="Munos S."/>
            <person name="Vincourt P."/>
            <person name="Rieseberg L.H."/>
            <person name="Langlade N.B."/>
        </authorList>
    </citation>
    <scope>NUCLEOTIDE SEQUENCE [LARGE SCALE GENOMIC DNA]</scope>
    <source>
        <strain evidence="4">cv. SF193</strain>
    </source>
</reference>
<evidence type="ECO:0000256" key="1">
    <source>
        <dbReference type="ARBA" id="ARBA00022741"/>
    </source>
</evidence>
<dbReference type="SUPFAM" id="SSF54585">
    <property type="entry name" value="Cdc48 domain 2-like"/>
    <property type="match status" value="1"/>
</dbReference>
<organism evidence="3 4">
    <name type="scientific">Helianthus annuus</name>
    <name type="common">Common sunflower</name>
    <dbReference type="NCBI Taxonomy" id="4232"/>
    <lineage>
        <taxon>Eukaryota</taxon>
        <taxon>Viridiplantae</taxon>
        <taxon>Streptophyta</taxon>
        <taxon>Embryophyta</taxon>
        <taxon>Tracheophyta</taxon>
        <taxon>Spermatophyta</taxon>
        <taxon>Magnoliopsida</taxon>
        <taxon>eudicotyledons</taxon>
        <taxon>Gunneridae</taxon>
        <taxon>Pentapetalae</taxon>
        <taxon>asterids</taxon>
        <taxon>campanulids</taxon>
        <taxon>Asterales</taxon>
        <taxon>Asteraceae</taxon>
        <taxon>Asteroideae</taxon>
        <taxon>Heliantheae alliance</taxon>
        <taxon>Heliantheae</taxon>
        <taxon>Helianthus</taxon>
    </lineage>
</organism>
<keyword evidence="2" id="KW-0067">ATP-binding</keyword>
<keyword evidence="1" id="KW-0547">Nucleotide-binding</keyword>
<dbReference type="AlphaFoldDB" id="A0A251RPR2"/>
<dbReference type="EMBL" id="CM007906">
    <property type="protein sequence ID" value="OTF86356.1"/>
    <property type="molecule type" value="Genomic_DNA"/>
</dbReference>
<dbReference type="SUPFAM" id="SSF50692">
    <property type="entry name" value="ADC-like"/>
    <property type="match status" value="1"/>
</dbReference>
<dbReference type="InterPro" id="IPR029067">
    <property type="entry name" value="CDC48_domain_2-like_sf"/>
</dbReference>
<dbReference type="STRING" id="4232.A0A251RPR2"/>
<dbReference type="Proteomes" id="UP000215914">
    <property type="component" value="Chromosome 17"/>
</dbReference>
<dbReference type="Gene3D" id="2.40.40.20">
    <property type="match status" value="1"/>
</dbReference>
<protein>
    <submittedName>
        <fullName evidence="3">Putative aspartate decarboxylase-like domain, CDC48 domain 2-like protein</fullName>
    </submittedName>
</protein>
<evidence type="ECO:0000313" key="3">
    <source>
        <dbReference type="EMBL" id="OTF86356.1"/>
    </source>
</evidence>
<sequence>MLLIQSGLGKKRKDTVCTAFADESYEEPKIRMNKVIRTNLRDRLDYVVSVHLCPDVKYGKQIHVLPLDDTIEGVTGDLFDAYLKRSCKISILSLMI</sequence>
<dbReference type="InterPro" id="IPR009010">
    <property type="entry name" value="Asp_de-COase-like_dom_sf"/>
</dbReference>
<dbReference type="GO" id="GO:0005524">
    <property type="term" value="F:ATP binding"/>
    <property type="evidence" value="ECO:0007669"/>
    <property type="project" value="UniProtKB-KW"/>
</dbReference>
<dbReference type="OMA" id="RSCKISI"/>
<name>A0A251RPR2_HELAN</name>
<accession>A0A251RPR2</accession>
<evidence type="ECO:0000313" key="4">
    <source>
        <dbReference type="Proteomes" id="UP000215914"/>
    </source>
</evidence>
<keyword evidence="4" id="KW-1185">Reference proteome</keyword>